<proteinExistence type="predicted"/>
<sequence length="76" mass="8731">MQGILRYKKHPRHEGVRLLTNLDNSILQGEGRQKSKASAPRKGLRRLYDLPVFTVTGTLSLTSHPRHEGVFMYICR</sequence>
<protein>
    <submittedName>
        <fullName evidence="1">Uncharacterized protein</fullName>
    </submittedName>
</protein>
<evidence type="ECO:0000313" key="2">
    <source>
        <dbReference type="Proteomes" id="UP000000642"/>
    </source>
</evidence>
<organism evidence="1 2">
    <name type="scientific">Yersinia enterocolitica serotype O:8 / biotype 1B (strain NCTC 13174 / 8081)</name>
    <dbReference type="NCBI Taxonomy" id="393305"/>
    <lineage>
        <taxon>Bacteria</taxon>
        <taxon>Pseudomonadati</taxon>
        <taxon>Pseudomonadota</taxon>
        <taxon>Gammaproteobacteria</taxon>
        <taxon>Enterobacterales</taxon>
        <taxon>Yersiniaceae</taxon>
        <taxon>Yersinia</taxon>
    </lineage>
</organism>
<dbReference type="AntiFam" id="ANF00052">
    <property type="entry name" value="Translation of DNA tandem repeat"/>
</dbReference>
<dbReference type="Proteomes" id="UP000000642">
    <property type="component" value="Chromosome"/>
</dbReference>
<reference evidence="1 2" key="1">
    <citation type="journal article" date="2006" name="PLoS Genet.">
        <title>The complete genome sequence and comparative genome analysis of the high pathogenicity Yersinia enterocolitica strain 8081.</title>
        <authorList>
            <person name="Thomson N.R."/>
            <person name="Howard S."/>
            <person name="Wren B.W."/>
            <person name="Holden M.T.G."/>
            <person name="Crossman L."/>
            <person name="Challis G.L."/>
            <person name="Churcher C."/>
            <person name="Mungall K."/>
            <person name="Brooks K."/>
            <person name="Chillingworth T."/>
            <person name="Feltwell T."/>
            <person name="Abdellah Z."/>
            <person name="Hauser H."/>
            <person name="Jagels K."/>
            <person name="Maddison M."/>
            <person name="Moule S."/>
            <person name="Sanders M."/>
            <person name="Whitehead S."/>
            <person name="Quail M.A."/>
            <person name="Dougan G."/>
            <person name="Parkhill J."/>
            <person name="Prentice M.B."/>
        </authorList>
    </citation>
    <scope>NUCLEOTIDE SEQUENCE [LARGE SCALE GENOMIC DNA]</scope>
    <source>
        <strain evidence="2">NCTC 13174 / 8081</strain>
    </source>
</reference>
<name>A1JKE8_YERE8</name>
<dbReference type="AlphaFoldDB" id="A1JKE8"/>
<gene>
    <name evidence="1" type="ordered locus">YE0962</name>
</gene>
<dbReference type="HOGENOM" id="CLU_190084_0_0_6"/>
<dbReference type="EMBL" id="AM286415">
    <property type="protein sequence ID" value="CAL11060.1"/>
    <property type="molecule type" value="Genomic_DNA"/>
</dbReference>
<evidence type="ECO:0000313" key="1">
    <source>
        <dbReference type="EMBL" id="CAL11060.1"/>
    </source>
</evidence>
<dbReference type="KEGG" id="yen:YE0962"/>
<accession>A1JKE8</accession>